<dbReference type="GO" id="GO:0015934">
    <property type="term" value="C:large ribosomal subunit"/>
    <property type="evidence" value="ECO:0007669"/>
    <property type="project" value="EnsemblFungi"/>
</dbReference>
<sequence>MLPTPYVKCDYEKVYEPSEDSFLLLDILEKERQYLADRFSKSLNVVCEIGVGSGIVTTFMMQNTIPSAGHLNLYYAIDVNPWALESTLTTADINNCKKSYLEPVQADLTSSFRTREIDLLIFNPPYVPAEDVPTIPEETDDQDKWLDLALLGGEDGMDVTNKVLDNLEAILSLRGVVYILFCARNKPEEIAKRMEQIWDIKLIEQRKAGWEILSVYRFQKKNL</sequence>
<gene>
    <name evidence="6" type="ORF">AO440_000229</name>
</gene>
<evidence type="ECO:0000256" key="2">
    <source>
        <dbReference type="ARBA" id="ARBA00022603"/>
    </source>
</evidence>
<dbReference type="Proteomes" id="UP000054886">
    <property type="component" value="Unassembled WGS sequence"/>
</dbReference>
<evidence type="ECO:0000256" key="4">
    <source>
        <dbReference type="ARBA" id="ARBA00022691"/>
    </source>
</evidence>
<evidence type="ECO:0000259" key="5">
    <source>
        <dbReference type="Pfam" id="PF05175"/>
    </source>
</evidence>
<dbReference type="VEuPathDB" id="FungiDB:CAGL0B01573g"/>
<dbReference type="SUPFAM" id="SSF53335">
    <property type="entry name" value="S-adenosyl-L-methionine-dependent methyltransferases"/>
    <property type="match status" value="1"/>
</dbReference>
<evidence type="ECO:0000313" key="7">
    <source>
        <dbReference type="Proteomes" id="UP000054886"/>
    </source>
</evidence>
<dbReference type="GO" id="GO:0035657">
    <property type="term" value="C:eRF1 methyltransferase complex"/>
    <property type="evidence" value="ECO:0007669"/>
    <property type="project" value="EnsemblFungi"/>
</dbReference>
<dbReference type="InterPro" id="IPR052190">
    <property type="entry name" value="Euk-Arch_PrmC-MTase"/>
</dbReference>
<dbReference type="GO" id="GO:0006417">
    <property type="term" value="P:regulation of translation"/>
    <property type="evidence" value="ECO:0007669"/>
    <property type="project" value="EnsemblFungi"/>
</dbReference>
<dbReference type="NCBIfam" id="TIGR00537">
    <property type="entry name" value="hemK_rel_arch"/>
    <property type="match status" value="1"/>
</dbReference>
<dbReference type="InterPro" id="IPR002052">
    <property type="entry name" value="DNA_methylase_N6_adenine_CS"/>
</dbReference>
<dbReference type="GO" id="GO:0003676">
    <property type="term" value="F:nucleic acid binding"/>
    <property type="evidence" value="ECO:0007669"/>
    <property type="project" value="InterPro"/>
</dbReference>
<feature type="domain" description="Methyltransferase small" evidence="5">
    <location>
        <begin position="33"/>
        <end position="128"/>
    </location>
</feature>
<dbReference type="GO" id="GO:0042273">
    <property type="term" value="P:ribosomal large subunit biogenesis"/>
    <property type="evidence" value="ECO:0007669"/>
    <property type="project" value="EnsemblFungi"/>
</dbReference>
<dbReference type="InterPro" id="IPR004557">
    <property type="entry name" value="PrmC-related"/>
</dbReference>
<dbReference type="VEuPathDB" id="FungiDB:GWK60_B01375"/>
<comment type="similarity">
    <text evidence="1">Belongs to the eukaryotic/archaeal PrmC-related family.</text>
</comment>
<protein>
    <submittedName>
        <fullName evidence="6">ERF1 methyltransferase catalytic subunit MTQ2</fullName>
    </submittedName>
</protein>
<reference evidence="6 7" key="1">
    <citation type="submission" date="2015-10" db="EMBL/GenBank/DDBJ databases">
        <title>Draft genomes sequences of Candida glabrata isolates 1A, 1B, 2A, 2B, 3A and 3B.</title>
        <authorList>
            <person name="Haavelsrud O.E."/>
            <person name="Gaustad P."/>
        </authorList>
    </citation>
    <scope>NUCLEOTIDE SEQUENCE [LARGE SCALE GENOMIC DNA]</scope>
    <source>
        <strain evidence="6">910700640</strain>
    </source>
</reference>
<dbReference type="PANTHER" id="PTHR45875:SF1">
    <property type="entry name" value="METHYLTRANSFERASE N6AMT1"/>
    <property type="match status" value="1"/>
</dbReference>
<dbReference type="GO" id="GO:0008757">
    <property type="term" value="F:S-adenosylmethionine-dependent methyltransferase activity"/>
    <property type="evidence" value="ECO:0007669"/>
    <property type="project" value="EnsemblFungi"/>
</dbReference>
<evidence type="ECO:0000313" key="6">
    <source>
        <dbReference type="EMBL" id="KTB03878.1"/>
    </source>
</evidence>
<keyword evidence="2 6" id="KW-0489">Methyltransferase</keyword>
<keyword evidence="3 6" id="KW-0808">Transferase</keyword>
<accession>A0A0W0EFE5</accession>
<dbReference type="VEuPathDB" id="FungiDB:GVI51_B01419"/>
<dbReference type="GO" id="GO:0032259">
    <property type="term" value="P:methylation"/>
    <property type="evidence" value="ECO:0007669"/>
    <property type="project" value="UniProtKB-KW"/>
</dbReference>
<dbReference type="PROSITE" id="PS00092">
    <property type="entry name" value="N6_MTASE"/>
    <property type="match status" value="1"/>
</dbReference>
<dbReference type="InterPro" id="IPR029063">
    <property type="entry name" value="SAM-dependent_MTases_sf"/>
</dbReference>
<organism evidence="6 7">
    <name type="scientific">Candida glabrata</name>
    <name type="common">Yeast</name>
    <name type="synonym">Torulopsis glabrata</name>
    <dbReference type="NCBI Taxonomy" id="5478"/>
    <lineage>
        <taxon>Eukaryota</taxon>
        <taxon>Fungi</taxon>
        <taxon>Dikarya</taxon>
        <taxon>Ascomycota</taxon>
        <taxon>Saccharomycotina</taxon>
        <taxon>Saccharomycetes</taxon>
        <taxon>Saccharomycetales</taxon>
        <taxon>Saccharomycetaceae</taxon>
        <taxon>Nakaseomyces</taxon>
    </lineage>
</organism>
<name>A0A0W0EFE5_CANGB</name>
<dbReference type="PANTHER" id="PTHR45875">
    <property type="entry name" value="METHYLTRANSFERASE N6AMT1"/>
    <property type="match status" value="1"/>
</dbReference>
<dbReference type="Gene3D" id="3.40.50.150">
    <property type="entry name" value="Vaccinia Virus protein VP39"/>
    <property type="match status" value="1"/>
</dbReference>
<dbReference type="EMBL" id="LLZZ01000118">
    <property type="protein sequence ID" value="KTB03878.1"/>
    <property type="molecule type" value="Genomic_DNA"/>
</dbReference>
<keyword evidence="4" id="KW-0949">S-adenosyl-L-methionine</keyword>
<dbReference type="Pfam" id="PF05175">
    <property type="entry name" value="MTS"/>
    <property type="match status" value="1"/>
</dbReference>
<comment type="caution">
    <text evidence="6">The sequence shown here is derived from an EMBL/GenBank/DDBJ whole genome shotgun (WGS) entry which is preliminary data.</text>
</comment>
<proteinExistence type="inferred from homology"/>
<evidence type="ECO:0000256" key="3">
    <source>
        <dbReference type="ARBA" id="ARBA00022679"/>
    </source>
</evidence>
<dbReference type="AlphaFoldDB" id="A0A0W0EFE5"/>
<dbReference type="VEuPathDB" id="FungiDB:B1J91_B01573g"/>
<dbReference type="GO" id="GO:0008276">
    <property type="term" value="F:protein methyltransferase activity"/>
    <property type="evidence" value="ECO:0007669"/>
    <property type="project" value="EnsemblFungi"/>
</dbReference>
<dbReference type="InterPro" id="IPR007848">
    <property type="entry name" value="Small_mtfrase_dom"/>
</dbReference>
<evidence type="ECO:0000256" key="1">
    <source>
        <dbReference type="ARBA" id="ARBA00006149"/>
    </source>
</evidence>